<dbReference type="NCBIfam" id="TIGR02675">
    <property type="entry name" value="tape_meas_nterm"/>
    <property type="match status" value="1"/>
</dbReference>
<comment type="caution">
    <text evidence="3">The sequence shown here is derived from an EMBL/GenBank/DDBJ whole genome shotgun (WGS) entry which is preliminary data.</text>
</comment>
<feature type="transmembrane region" description="Helical" evidence="1">
    <location>
        <begin position="576"/>
        <end position="602"/>
    </location>
</feature>
<name>A0A9X4S3Y3_9LACT</name>
<dbReference type="AlphaFoldDB" id="A0A9X4S3Y3"/>
<sequence>MASNDKVEIEISGDTTKFEKSLRNIDTAISILKNKATVLKQALELDPTSTDKMQQLQKNLQQQLEMSKVKASQLKNELSGIGQSGPDSQNKWISLQSSLANTSLQADRLVSDIKGIDSAIKNGNWQVQAEIDMKDSAVNGKIEGFKSKFSGMKGAAVNAFREIGSNAVSALGNGLKGWVSGAMDTQKAMNSLKTTMNFAGNGAEFDSLSKRMTDLSKETNANAGDTLKLASTFVGLGSSAKEAGDRTDALVKANQAFGGTGEDLQGIAQAYSQMSDAGKVTSESIEQLTGNNVEFGSAIKSTIMEMNPALKQYGSFAGASEAGAISVDMLDKAMTSLGKSGGGSATTIGDAWDNFNETVSLALLPALEALTPVITSIINSISDNMPNIVSGIKGIITWLKENWDWLSKILIIIGVFAGVIVVINTIATAFGAISAAVSFLLGPIGLVVLAIAALIAIGVLVWQNWQKIADFAVEIWNGIKEFFTGLGTWFSELWAGMVETAKEIWNTIVEFFTNIVIGIQEKWTAFTSFWTELWNTIITIISGVWQTILEAVSIFIQNVIVFFQPLVEVVQSIINLWLAIFNLGFQAILALVNLVITGVSLLWQGLVTIVNNVWLAILNFFTPVIMAIQNTVQLVTSAISLFFQTAWQFIVSVWGAASIWFSTIFNAISAVVSGVFSAIGGFASNAWATITNVFGTIGSWFGGVFEGAKTAVSGIFDSFGNIASGAWNAIKNTFGGVYDFFVNAFSGVKDFIDNIFGGISSTINGVSKAINGISGTVSKMFKGSLVSNLPGLNLNNASQGMTQNSVSTDNRTYNTFNVSAGGGDVTNLARAIRREFNTGRA</sequence>
<feature type="transmembrane region" description="Helical" evidence="1">
    <location>
        <begin position="533"/>
        <end position="556"/>
    </location>
</feature>
<feature type="domain" description="Tape measure protein N-terminal" evidence="2">
    <location>
        <begin position="181"/>
        <end position="360"/>
    </location>
</feature>
<feature type="transmembrane region" description="Helical" evidence="1">
    <location>
        <begin position="409"/>
        <end position="433"/>
    </location>
</feature>
<evidence type="ECO:0000256" key="1">
    <source>
        <dbReference type="SAM" id="Phobius"/>
    </source>
</evidence>
<feature type="transmembrane region" description="Helical" evidence="1">
    <location>
        <begin position="609"/>
        <end position="628"/>
    </location>
</feature>
<reference evidence="3" key="1">
    <citation type="submission" date="2022-10" db="EMBL/GenBank/DDBJ databases">
        <authorList>
            <person name="Turner M.S."/>
            <person name="Huang W."/>
        </authorList>
    </citation>
    <scope>NUCLEOTIDE SEQUENCE</scope>
    <source>
        <strain evidence="3">3</strain>
    </source>
</reference>
<dbReference type="Pfam" id="PF20155">
    <property type="entry name" value="TMP_3"/>
    <property type="match status" value="1"/>
</dbReference>
<evidence type="ECO:0000259" key="2">
    <source>
        <dbReference type="Pfam" id="PF20155"/>
    </source>
</evidence>
<dbReference type="InterPro" id="IPR013491">
    <property type="entry name" value="Tape_meas_N"/>
</dbReference>
<dbReference type="PANTHER" id="PTHR37813:SF1">
    <property type="entry name" value="FELS-2 PROPHAGE PROTEIN"/>
    <property type="match status" value="1"/>
</dbReference>
<accession>A0A9X4S3Y3</accession>
<dbReference type="EMBL" id="JAOWLY010000002">
    <property type="protein sequence ID" value="MDG4983093.1"/>
    <property type="molecule type" value="Genomic_DNA"/>
</dbReference>
<proteinExistence type="predicted"/>
<dbReference type="RefSeq" id="WP_278228721.1">
    <property type="nucleotide sequence ID" value="NZ_JAOWLY010000002.1"/>
</dbReference>
<protein>
    <submittedName>
        <fullName evidence="3">Tape measure protein</fullName>
    </submittedName>
</protein>
<keyword evidence="1" id="KW-0472">Membrane</keyword>
<keyword evidence="1" id="KW-0812">Transmembrane</keyword>
<feature type="transmembrane region" description="Helical" evidence="1">
    <location>
        <begin position="439"/>
        <end position="462"/>
    </location>
</feature>
<dbReference type="Proteomes" id="UP001152614">
    <property type="component" value="Unassembled WGS sequence"/>
</dbReference>
<organism evidence="3 4">
    <name type="scientific">Lactococcus lactis</name>
    <dbReference type="NCBI Taxonomy" id="1358"/>
    <lineage>
        <taxon>Bacteria</taxon>
        <taxon>Bacillati</taxon>
        <taxon>Bacillota</taxon>
        <taxon>Bacilli</taxon>
        <taxon>Lactobacillales</taxon>
        <taxon>Streptococcaceae</taxon>
        <taxon>Lactococcus</taxon>
    </lineage>
</organism>
<reference evidence="3" key="2">
    <citation type="journal article" date="2023" name="Food Microbiol.">
        <title>Evaluation of the fermentation potential of lactic acid bacteria isolated from herbs, fruits and vegetables as starter cultures in nut-based milk alternatives.</title>
        <authorList>
            <person name="Huang W."/>
            <person name="Dong A."/>
            <person name="Pham H.T."/>
            <person name="Zhou C."/>
            <person name="Huo Z."/>
            <person name="Watjen A.P."/>
            <person name="Prakash S."/>
            <person name="Bang-Berthelsen C.H."/>
            <person name="Turner M.S."/>
        </authorList>
    </citation>
    <scope>NUCLEOTIDE SEQUENCE</scope>
    <source>
        <strain evidence="3">3</strain>
    </source>
</reference>
<evidence type="ECO:0000313" key="4">
    <source>
        <dbReference type="Proteomes" id="UP001152614"/>
    </source>
</evidence>
<keyword evidence="1" id="KW-1133">Transmembrane helix</keyword>
<dbReference type="Gene3D" id="1.20.120.20">
    <property type="entry name" value="Apolipoprotein"/>
    <property type="match status" value="2"/>
</dbReference>
<gene>
    <name evidence="3" type="ORF">OGZ51_02905</name>
</gene>
<dbReference type="PANTHER" id="PTHR37813">
    <property type="entry name" value="FELS-2 PROPHAGE PROTEIN"/>
    <property type="match status" value="1"/>
</dbReference>
<evidence type="ECO:0000313" key="3">
    <source>
        <dbReference type="EMBL" id="MDG4983093.1"/>
    </source>
</evidence>